<protein>
    <recommendedName>
        <fullName evidence="3">Glucose-methanol-choline oxidoreductase N-terminal domain-containing protein</fullName>
    </recommendedName>
</protein>
<comment type="caution">
    <text evidence="4">The sequence shown here is derived from an EMBL/GenBank/DDBJ whole genome shotgun (WGS) entry which is preliminary data.</text>
</comment>
<dbReference type="EMBL" id="JBFDAA010000005">
    <property type="protein sequence ID" value="KAL1132096.1"/>
    <property type="molecule type" value="Genomic_DNA"/>
</dbReference>
<evidence type="ECO:0000256" key="2">
    <source>
        <dbReference type="PIRSR" id="PIRSR000137-2"/>
    </source>
</evidence>
<dbReference type="Pfam" id="PF00732">
    <property type="entry name" value="GMC_oxred_N"/>
    <property type="match status" value="1"/>
</dbReference>
<comment type="cofactor">
    <cofactor evidence="2">
        <name>FAD</name>
        <dbReference type="ChEBI" id="CHEBI:57692"/>
    </cofactor>
</comment>
<reference evidence="4 5" key="1">
    <citation type="submission" date="2024-07" db="EMBL/GenBank/DDBJ databases">
        <title>Chromosome-level genome assembly of the water stick insect Ranatra chinensis (Heteroptera: Nepidae).</title>
        <authorList>
            <person name="Liu X."/>
        </authorList>
    </citation>
    <scope>NUCLEOTIDE SEQUENCE [LARGE SCALE GENOMIC DNA]</scope>
    <source>
        <strain evidence="4">Cailab_2021Rc</strain>
        <tissue evidence="4">Muscle</tissue>
    </source>
</reference>
<dbReference type="Gene3D" id="3.30.560.10">
    <property type="entry name" value="Glucose Oxidase, domain 3"/>
    <property type="match status" value="1"/>
</dbReference>
<keyword evidence="5" id="KW-1185">Reference proteome</keyword>
<dbReference type="InterPro" id="IPR036188">
    <property type="entry name" value="FAD/NAD-bd_sf"/>
</dbReference>
<proteinExistence type="inferred from homology"/>
<dbReference type="Proteomes" id="UP001558652">
    <property type="component" value="Unassembled WGS sequence"/>
</dbReference>
<organism evidence="4 5">
    <name type="scientific">Ranatra chinensis</name>
    <dbReference type="NCBI Taxonomy" id="642074"/>
    <lineage>
        <taxon>Eukaryota</taxon>
        <taxon>Metazoa</taxon>
        <taxon>Ecdysozoa</taxon>
        <taxon>Arthropoda</taxon>
        <taxon>Hexapoda</taxon>
        <taxon>Insecta</taxon>
        <taxon>Pterygota</taxon>
        <taxon>Neoptera</taxon>
        <taxon>Paraneoptera</taxon>
        <taxon>Hemiptera</taxon>
        <taxon>Heteroptera</taxon>
        <taxon>Panheteroptera</taxon>
        <taxon>Nepomorpha</taxon>
        <taxon>Nepidae</taxon>
        <taxon>Ranatrinae</taxon>
        <taxon>Ranatra</taxon>
    </lineage>
</organism>
<dbReference type="AlphaFoldDB" id="A0ABD0YLT6"/>
<accession>A0ABD0YLT6</accession>
<dbReference type="InterPro" id="IPR007867">
    <property type="entry name" value="GMC_OxRtase_C"/>
</dbReference>
<sequence length="578" mass="63485">MTLKQLLINLLMVIMEENYDMVDPLLRPAIIDVHQLLPEYDFIVVGAGSAGSVVASRLSEVASWSVLLIEAGPDEDFQSETPRLAFSLWNSWADWNYTSVPQKNACRGTSAGRCYWPRGRLLGGSSASNTMFYTRGNRRDYDGWEAAGNPGWGFKRVLPYFLKSQDQTSPKYLYRPGGYHTTGGYLTTSDSPWAPELAQDFMRAAKLLGHEETDLNGAKQSGFSLFHGTMRNGSRCSTAKAFLRPARLRENLHVLTEAEASRVLTFDRTANGVEFVHSELRFKVKARKEVILSAGTINSPQILLKSGVGPKTHLAEMGIPLVHNLPVGENLHDHVGVLLEFRSDSPVSNSFGVFSTDEAVSDYVKRGVGPLTGGGIDAMGLFSSSKVHSTLDYPDIGVLLLGGPLDDERSPEIWNLFPVLVRPKSRGRVTLGADGAPLMDPQYLTAGGDAEALKEAVRFAFDLADTAAMKRRGATFNSAVYSNCAHLKFRTGPHIDCLVANYSITFFHPVGTCRMGPPYNPASVVDSQFRVHGVSRLRVVDGSAMPEVVNTPTNAPIIMMAERAADLIKDYWRDYQNN</sequence>
<gene>
    <name evidence="4" type="ORF">AAG570_010054</name>
</gene>
<evidence type="ECO:0000256" key="1">
    <source>
        <dbReference type="ARBA" id="ARBA00010790"/>
    </source>
</evidence>
<evidence type="ECO:0000313" key="5">
    <source>
        <dbReference type="Proteomes" id="UP001558652"/>
    </source>
</evidence>
<dbReference type="SUPFAM" id="SSF51905">
    <property type="entry name" value="FAD/NAD(P)-binding domain"/>
    <property type="match status" value="1"/>
</dbReference>
<comment type="similarity">
    <text evidence="1">Belongs to the GMC oxidoreductase family.</text>
</comment>
<dbReference type="PROSITE" id="PS00624">
    <property type="entry name" value="GMC_OXRED_2"/>
    <property type="match status" value="1"/>
</dbReference>
<feature type="binding site" evidence="2">
    <location>
        <position position="542"/>
    </location>
    <ligand>
        <name>FAD</name>
        <dbReference type="ChEBI" id="CHEBI:57692"/>
    </ligand>
</feature>
<dbReference type="PIRSF" id="PIRSF000137">
    <property type="entry name" value="Alcohol_oxidase"/>
    <property type="match status" value="1"/>
</dbReference>
<dbReference type="InterPro" id="IPR000172">
    <property type="entry name" value="GMC_OxRdtase_N"/>
</dbReference>
<dbReference type="PANTHER" id="PTHR11552">
    <property type="entry name" value="GLUCOSE-METHANOL-CHOLINE GMC OXIDOREDUCTASE"/>
    <property type="match status" value="1"/>
</dbReference>
<dbReference type="PANTHER" id="PTHR11552:SF227">
    <property type="entry name" value="GLUCOSE DEHYDROGENASE [FAD, QUINONE]-LIKE PROTEIN"/>
    <property type="match status" value="1"/>
</dbReference>
<dbReference type="Gene3D" id="3.50.50.60">
    <property type="entry name" value="FAD/NAD(P)-binding domain"/>
    <property type="match status" value="1"/>
</dbReference>
<evidence type="ECO:0000313" key="4">
    <source>
        <dbReference type="EMBL" id="KAL1132096.1"/>
    </source>
</evidence>
<evidence type="ECO:0000259" key="3">
    <source>
        <dbReference type="PROSITE" id="PS00624"/>
    </source>
</evidence>
<dbReference type="SUPFAM" id="SSF54373">
    <property type="entry name" value="FAD-linked reductases, C-terminal domain"/>
    <property type="match status" value="1"/>
</dbReference>
<keyword evidence="2" id="KW-0274">FAD</keyword>
<dbReference type="InterPro" id="IPR012132">
    <property type="entry name" value="GMC_OxRdtase"/>
</dbReference>
<dbReference type="Pfam" id="PF05199">
    <property type="entry name" value="GMC_oxred_C"/>
    <property type="match status" value="1"/>
</dbReference>
<feature type="domain" description="Glucose-methanol-choline oxidoreductase N-terminal" evidence="3">
    <location>
        <begin position="295"/>
        <end position="309"/>
    </location>
</feature>
<keyword evidence="2" id="KW-0285">Flavoprotein</keyword>
<name>A0ABD0YLT6_9HEMI</name>